<dbReference type="CDD" id="cd00090">
    <property type="entry name" value="HTH_ARSR"/>
    <property type="match status" value="1"/>
</dbReference>
<reference evidence="1 2" key="1">
    <citation type="submission" date="2020-10" db="EMBL/GenBank/DDBJ databases">
        <title>Trueperella pecoris sp. nov. isolated from bovine and porcine specimens.</title>
        <authorList>
            <person name="Schoenecker L."/>
            <person name="Schnydrig P."/>
            <person name="Brodard I."/>
            <person name="Thomann A."/>
            <person name="Hemphill A."/>
            <person name="Rodriguez-Campos S."/>
            <person name="Perreten V."/>
            <person name="Jores J."/>
            <person name="Kittl S."/>
        </authorList>
    </citation>
    <scope>NUCLEOTIDE SEQUENCE [LARGE SCALE GENOMIC DNA]</scope>
    <source>
        <strain evidence="1 2">15A0121</strain>
    </source>
</reference>
<dbReference type="InterPro" id="IPR036388">
    <property type="entry name" value="WH-like_DNA-bd_sf"/>
</dbReference>
<organism evidence="1 2">
    <name type="scientific">Trueperella pecoris</name>
    <dbReference type="NCBI Taxonomy" id="2733571"/>
    <lineage>
        <taxon>Bacteria</taxon>
        <taxon>Bacillati</taxon>
        <taxon>Actinomycetota</taxon>
        <taxon>Actinomycetes</taxon>
        <taxon>Actinomycetales</taxon>
        <taxon>Actinomycetaceae</taxon>
        <taxon>Trueperella</taxon>
    </lineage>
</organism>
<dbReference type="InterPro" id="IPR036390">
    <property type="entry name" value="WH_DNA-bd_sf"/>
</dbReference>
<accession>A0A7M1QSG7</accession>
<dbReference type="RefSeq" id="WP_193327478.1">
    <property type="nucleotide sequence ID" value="NZ_CP053291.1"/>
</dbReference>
<sequence length="247" mass="26251">MTNDQGTYGQILRLIVERGPITAGELAKILVLTPAAVRRHLGVLVDDNFIEEYEGPAKGPARRGRPSRQYVATADGQGQLGQGYSDLASNALSFVRDAMGEDGLEKFIQARAQALEKRYGPILDSAGTTPAERAAALTDALGDDGYVATLRRGGPHALAIQICQGHCPIHEIAEEYPLLCEAETEAFARLLGVPIQRLSTIAAGGHVCTTNIPLGLPKNLRTRSRTNAHSAERASITPPSGGVSEGY</sequence>
<dbReference type="EMBL" id="CP063213">
    <property type="protein sequence ID" value="QOR44751.1"/>
    <property type="molecule type" value="Genomic_DNA"/>
</dbReference>
<evidence type="ECO:0000313" key="2">
    <source>
        <dbReference type="Proteomes" id="UP000595053"/>
    </source>
</evidence>
<proteinExistence type="predicted"/>
<name>A0A7M1QSG7_9ACTO</name>
<dbReference type="InterPro" id="IPR011991">
    <property type="entry name" value="ArsR-like_HTH"/>
</dbReference>
<dbReference type="Gene3D" id="1.10.10.10">
    <property type="entry name" value="Winged helix-like DNA-binding domain superfamily/Winged helix DNA-binding domain"/>
    <property type="match status" value="1"/>
</dbReference>
<dbReference type="Proteomes" id="UP000595053">
    <property type="component" value="Chromosome"/>
</dbReference>
<dbReference type="SUPFAM" id="SSF46785">
    <property type="entry name" value="Winged helix' DNA-binding domain"/>
    <property type="match status" value="1"/>
</dbReference>
<evidence type="ECO:0000313" key="1">
    <source>
        <dbReference type="EMBL" id="QOR44751.1"/>
    </source>
</evidence>
<accession>A0A8A5U5E2</accession>
<protein>
    <submittedName>
        <fullName evidence="1">MarR family transcriptional regulator</fullName>
    </submittedName>
</protein>
<gene>
    <name evidence="1" type="ORF">INS88_05425</name>
</gene>
<keyword evidence="2" id="KW-1185">Reference proteome</keyword>
<dbReference type="Pfam" id="PF12840">
    <property type="entry name" value="HTH_20"/>
    <property type="match status" value="1"/>
</dbReference>
<dbReference type="AlphaFoldDB" id="A0A7M1QSG7"/>